<dbReference type="SUPFAM" id="SSF50156">
    <property type="entry name" value="PDZ domain-like"/>
    <property type="match status" value="1"/>
</dbReference>
<dbReference type="Proteomes" id="UP000504632">
    <property type="component" value="Chromosome 10"/>
</dbReference>
<feature type="compositionally biased region" description="Basic and acidic residues" evidence="3">
    <location>
        <begin position="42"/>
        <end position="51"/>
    </location>
</feature>
<dbReference type="CTD" id="9595"/>
<dbReference type="PANTHER" id="PTHR15963:SF1">
    <property type="entry name" value="CYTOHESIN-INTERACTING PROTEIN"/>
    <property type="match status" value="1"/>
</dbReference>
<keyword evidence="5" id="KW-1185">Reference proteome</keyword>
<dbReference type="InterPro" id="IPR001478">
    <property type="entry name" value="PDZ"/>
</dbReference>
<reference evidence="6" key="1">
    <citation type="submission" date="2025-08" db="UniProtKB">
        <authorList>
            <consortium name="RefSeq"/>
        </authorList>
    </citation>
    <scope>IDENTIFICATION</scope>
</reference>
<proteinExistence type="predicted"/>
<evidence type="ECO:0000256" key="2">
    <source>
        <dbReference type="ARBA" id="ARBA00022490"/>
    </source>
</evidence>
<evidence type="ECO:0000256" key="1">
    <source>
        <dbReference type="ARBA" id="ARBA00004496"/>
    </source>
</evidence>
<evidence type="ECO:0000256" key="3">
    <source>
        <dbReference type="SAM" id="MobiDB-lite"/>
    </source>
</evidence>
<dbReference type="FunCoup" id="A0A6J2WFD5">
    <property type="interactions" value="598"/>
</dbReference>
<dbReference type="RefSeq" id="XP_030642492.1">
    <property type="nucleotide sequence ID" value="XM_030786632.1"/>
</dbReference>
<dbReference type="Gene3D" id="2.30.42.10">
    <property type="match status" value="1"/>
</dbReference>
<dbReference type="Pfam" id="PF00595">
    <property type="entry name" value="PDZ"/>
    <property type="match status" value="1"/>
</dbReference>
<comment type="subcellular location">
    <subcellularLocation>
        <location evidence="1">Cytoplasm</location>
    </subcellularLocation>
</comment>
<dbReference type="OrthoDB" id="10041077at2759"/>
<dbReference type="PROSITE" id="PS50106">
    <property type="entry name" value="PDZ"/>
    <property type="match status" value="1"/>
</dbReference>
<feature type="domain" description="PDZ" evidence="4">
    <location>
        <begin position="82"/>
        <end position="171"/>
    </location>
</feature>
<dbReference type="SMART" id="SM00228">
    <property type="entry name" value="PDZ"/>
    <property type="match status" value="1"/>
</dbReference>
<dbReference type="GeneID" id="115822718"/>
<dbReference type="InParanoid" id="A0A6J2WFD5"/>
<name>A0A6J2WFD5_CHACN</name>
<gene>
    <name evidence="6" type="primary">cytip</name>
</gene>
<dbReference type="PANTHER" id="PTHR15963">
    <property type="entry name" value="GENERAL RECEPTOR FOR PHOSPHOINOSITIDES 1-ASSOCIATED SCAFFOLD PROTEIN-RELATED"/>
    <property type="match status" value="1"/>
</dbReference>
<evidence type="ECO:0000313" key="5">
    <source>
        <dbReference type="Proteomes" id="UP000504632"/>
    </source>
</evidence>
<dbReference type="CDD" id="cd06713">
    <property type="entry name" value="PDZ_tamalin_CYTIP-like"/>
    <property type="match status" value="1"/>
</dbReference>
<keyword evidence="2" id="KW-0963">Cytoplasm</keyword>
<dbReference type="AlphaFoldDB" id="A0A6J2WFD5"/>
<dbReference type="InterPro" id="IPR052122">
    <property type="entry name" value="Intracell_Traff_Signaling_Reg"/>
</dbReference>
<feature type="region of interest" description="Disordered" evidence="3">
    <location>
        <begin position="42"/>
        <end position="74"/>
    </location>
</feature>
<organism evidence="5 6">
    <name type="scientific">Chanos chanos</name>
    <name type="common">Milkfish</name>
    <name type="synonym">Mugil chanos</name>
    <dbReference type="NCBI Taxonomy" id="29144"/>
    <lineage>
        <taxon>Eukaryota</taxon>
        <taxon>Metazoa</taxon>
        <taxon>Chordata</taxon>
        <taxon>Craniata</taxon>
        <taxon>Vertebrata</taxon>
        <taxon>Euteleostomi</taxon>
        <taxon>Actinopterygii</taxon>
        <taxon>Neopterygii</taxon>
        <taxon>Teleostei</taxon>
        <taxon>Ostariophysi</taxon>
        <taxon>Gonorynchiformes</taxon>
        <taxon>Chanidae</taxon>
        <taxon>Chanos</taxon>
    </lineage>
</organism>
<dbReference type="GO" id="GO:0005737">
    <property type="term" value="C:cytoplasm"/>
    <property type="evidence" value="ECO:0007669"/>
    <property type="project" value="UniProtKB-SubCell"/>
</dbReference>
<evidence type="ECO:0000259" key="4">
    <source>
        <dbReference type="PROSITE" id="PS50106"/>
    </source>
</evidence>
<sequence>MEQIFVRSTMSFKGLVHQGSLDNFIQQDSFKKKKLPWRRCSMNDRQLKNRDNTSAGSLRGRKQVNRTRSNSLVDYSDPQRTTLHLEKQDNEVFGFEVQTYGLQLTNTDMVEMCTFVCSVKAGSAAEMAGLTSGDIIVTINGVSIEGSSHQHIIDLIRNSKNVLKMETVSGSVVKRIELEKKMHLLKQTLREKWVELQKLTQQEKLLTRGNQNNITSRYPSVESLMSLASPTVRPSHRFSSDSSCRSLMTDDSEDWVSISSEFEDGSPFSPVESVCFFPKELQDARPPLTRTSSISMASRSGSLSPSLDNARPLSMFGTLPRRGRKGSVRKHILKFIPGLHHSVEEEENTRVPE</sequence>
<evidence type="ECO:0000313" key="6">
    <source>
        <dbReference type="RefSeq" id="XP_030642492.1"/>
    </source>
</evidence>
<protein>
    <submittedName>
        <fullName evidence="6">Cytohesin-interacting protein</fullName>
    </submittedName>
</protein>
<accession>A0A6J2WFD5</accession>
<dbReference type="InterPro" id="IPR036034">
    <property type="entry name" value="PDZ_sf"/>
</dbReference>